<proteinExistence type="predicted"/>
<dbReference type="OrthoDB" id="9802426at2"/>
<dbReference type="InterPro" id="IPR011006">
    <property type="entry name" value="CheY-like_superfamily"/>
</dbReference>
<sequence>MRVLLVEDDAMIGESVKVALRQEGFTVDWVTDGDAGLDAASDQHGPRADGGYDLVLLDLGLPRRSGLDVLKTLRARNVRTPVLIVTARDAVADRVAGLNAGADDYVIKPFDLQELVARMHAMARRAEGRAEPVLRYGDIVLNPATREATQAGAPVRLSAREYALLSALMARPGKVWSVPQLQERLYGWDDEVGSNTVEVYIHALRRKFGAALIRNIRGVGYLMPQLDGRATEGADRAEGTPD</sequence>
<accession>A0A2N5C7N0</accession>
<dbReference type="CDD" id="cd17624">
    <property type="entry name" value="REC_OmpR_PmrA-like"/>
    <property type="match status" value="1"/>
</dbReference>
<dbReference type="SMART" id="SM00448">
    <property type="entry name" value="REC"/>
    <property type="match status" value="1"/>
</dbReference>
<dbReference type="Pfam" id="PF00072">
    <property type="entry name" value="Response_reg"/>
    <property type="match status" value="1"/>
</dbReference>
<feature type="modified residue" description="4-aspartylphosphate" evidence="8">
    <location>
        <position position="58"/>
    </location>
</feature>
<dbReference type="GO" id="GO:0000976">
    <property type="term" value="F:transcription cis-regulatory region binding"/>
    <property type="evidence" value="ECO:0007669"/>
    <property type="project" value="TreeGrafter"/>
</dbReference>
<dbReference type="PANTHER" id="PTHR48111">
    <property type="entry name" value="REGULATOR OF RPOS"/>
    <property type="match status" value="1"/>
</dbReference>
<dbReference type="Gene3D" id="6.10.250.690">
    <property type="match status" value="1"/>
</dbReference>
<dbReference type="InterPro" id="IPR001867">
    <property type="entry name" value="OmpR/PhoB-type_DNA-bd"/>
</dbReference>
<dbReference type="PANTHER" id="PTHR48111:SF35">
    <property type="entry name" value="TRANSCRIPTIONAL REGULATORY PROTEIN QSEB"/>
    <property type="match status" value="1"/>
</dbReference>
<dbReference type="PROSITE" id="PS51755">
    <property type="entry name" value="OMPR_PHOB"/>
    <property type="match status" value="1"/>
</dbReference>
<dbReference type="Gene3D" id="3.40.50.2300">
    <property type="match status" value="1"/>
</dbReference>
<dbReference type="EMBL" id="PJRP01000012">
    <property type="protein sequence ID" value="PLP98223.1"/>
    <property type="molecule type" value="Genomic_DNA"/>
</dbReference>
<evidence type="ECO:0000313" key="13">
    <source>
        <dbReference type="Proteomes" id="UP000234341"/>
    </source>
</evidence>
<dbReference type="Proteomes" id="UP000234341">
    <property type="component" value="Unassembled WGS sequence"/>
</dbReference>
<dbReference type="SMART" id="SM00862">
    <property type="entry name" value="Trans_reg_C"/>
    <property type="match status" value="1"/>
</dbReference>
<dbReference type="CDD" id="cd00383">
    <property type="entry name" value="trans_reg_C"/>
    <property type="match status" value="1"/>
</dbReference>
<dbReference type="Pfam" id="PF00486">
    <property type="entry name" value="Trans_reg_C"/>
    <property type="match status" value="1"/>
</dbReference>
<evidence type="ECO:0000313" key="12">
    <source>
        <dbReference type="EMBL" id="PLP98223.1"/>
    </source>
</evidence>
<evidence type="ECO:0000256" key="9">
    <source>
        <dbReference type="PROSITE-ProRule" id="PRU01091"/>
    </source>
</evidence>
<evidence type="ECO:0000256" key="2">
    <source>
        <dbReference type="ARBA" id="ARBA00022490"/>
    </source>
</evidence>
<keyword evidence="7" id="KW-0804">Transcription</keyword>
<organism evidence="12 13">
    <name type="scientific">Cupriavidus pauculus</name>
    <dbReference type="NCBI Taxonomy" id="82633"/>
    <lineage>
        <taxon>Bacteria</taxon>
        <taxon>Pseudomonadati</taxon>
        <taxon>Pseudomonadota</taxon>
        <taxon>Betaproteobacteria</taxon>
        <taxon>Burkholderiales</taxon>
        <taxon>Burkholderiaceae</taxon>
        <taxon>Cupriavidus</taxon>
    </lineage>
</organism>
<keyword evidence="3 8" id="KW-0597">Phosphoprotein</keyword>
<dbReference type="InterPro" id="IPR001789">
    <property type="entry name" value="Sig_transdc_resp-reg_receiver"/>
</dbReference>
<dbReference type="InterPro" id="IPR036388">
    <property type="entry name" value="WH-like_DNA-bd_sf"/>
</dbReference>
<gene>
    <name evidence="12" type="ORF">CYJ10_22185</name>
</gene>
<dbReference type="RefSeq" id="WP_101683614.1">
    <property type="nucleotide sequence ID" value="NZ_PJRP01000012.1"/>
</dbReference>
<evidence type="ECO:0000256" key="4">
    <source>
        <dbReference type="ARBA" id="ARBA00023012"/>
    </source>
</evidence>
<dbReference type="SUPFAM" id="SSF52172">
    <property type="entry name" value="CheY-like"/>
    <property type="match status" value="1"/>
</dbReference>
<feature type="DNA-binding region" description="OmpR/PhoB-type" evidence="9">
    <location>
        <begin position="131"/>
        <end position="225"/>
    </location>
</feature>
<dbReference type="GO" id="GO:0000156">
    <property type="term" value="F:phosphorelay response regulator activity"/>
    <property type="evidence" value="ECO:0007669"/>
    <property type="project" value="TreeGrafter"/>
</dbReference>
<dbReference type="GO" id="GO:0032993">
    <property type="term" value="C:protein-DNA complex"/>
    <property type="evidence" value="ECO:0007669"/>
    <property type="project" value="TreeGrafter"/>
</dbReference>
<evidence type="ECO:0000256" key="5">
    <source>
        <dbReference type="ARBA" id="ARBA00023015"/>
    </source>
</evidence>
<evidence type="ECO:0000256" key="7">
    <source>
        <dbReference type="ARBA" id="ARBA00023163"/>
    </source>
</evidence>
<reference evidence="12 13" key="1">
    <citation type="submission" date="2017-12" db="EMBL/GenBank/DDBJ databases">
        <title>Genome sequence of the active heterotrophic nitrifier-denitrifier, Cupriavidus pauculus UM1.</title>
        <authorList>
            <person name="Putonti C."/>
            <person name="Castignetti D."/>
        </authorList>
    </citation>
    <scope>NUCLEOTIDE SEQUENCE [LARGE SCALE GENOMIC DNA]</scope>
    <source>
        <strain evidence="12 13">UM1</strain>
    </source>
</reference>
<evidence type="ECO:0000256" key="8">
    <source>
        <dbReference type="PROSITE-ProRule" id="PRU00169"/>
    </source>
</evidence>
<protein>
    <submittedName>
        <fullName evidence="12">DNA-binding response regulator</fullName>
    </submittedName>
</protein>
<keyword evidence="4" id="KW-0902">Two-component regulatory system</keyword>
<comment type="subcellular location">
    <subcellularLocation>
        <location evidence="1">Cytoplasm</location>
    </subcellularLocation>
</comment>
<dbReference type="GO" id="GO:0005829">
    <property type="term" value="C:cytosol"/>
    <property type="evidence" value="ECO:0007669"/>
    <property type="project" value="TreeGrafter"/>
</dbReference>
<dbReference type="GO" id="GO:0006355">
    <property type="term" value="P:regulation of DNA-templated transcription"/>
    <property type="evidence" value="ECO:0007669"/>
    <property type="project" value="InterPro"/>
</dbReference>
<evidence type="ECO:0000259" key="11">
    <source>
        <dbReference type="PROSITE" id="PS51755"/>
    </source>
</evidence>
<keyword evidence="2" id="KW-0963">Cytoplasm</keyword>
<feature type="domain" description="Response regulatory" evidence="10">
    <location>
        <begin position="2"/>
        <end position="123"/>
    </location>
</feature>
<evidence type="ECO:0000256" key="6">
    <source>
        <dbReference type="ARBA" id="ARBA00023125"/>
    </source>
</evidence>
<dbReference type="PROSITE" id="PS50110">
    <property type="entry name" value="RESPONSE_REGULATORY"/>
    <property type="match status" value="1"/>
</dbReference>
<keyword evidence="6 9" id="KW-0238">DNA-binding</keyword>
<feature type="domain" description="OmpR/PhoB-type" evidence="11">
    <location>
        <begin position="131"/>
        <end position="225"/>
    </location>
</feature>
<dbReference type="InterPro" id="IPR039420">
    <property type="entry name" value="WalR-like"/>
</dbReference>
<dbReference type="AlphaFoldDB" id="A0A2N5C7N0"/>
<comment type="caution">
    <text evidence="12">The sequence shown here is derived from an EMBL/GenBank/DDBJ whole genome shotgun (WGS) entry which is preliminary data.</text>
</comment>
<dbReference type="STRING" id="82633.GCA_000974605_04582"/>
<dbReference type="Gene3D" id="1.10.10.10">
    <property type="entry name" value="Winged helix-like DNA-binding domain superfamily/Winged helix DNA-binding domain"/>
    <property type="match status" value="1"/>
</dbReference>
<keyword evidence="5" id="KW-0805">Transcription regulation</keyword>
<evidence type="ECO:0000256" key="1">
    <source>
        <dbReference type="ARBA" id="ARBA00004496"/>
    </source>
</evidence>
<evidence type="ECO:0000259" key="10">
    <source>
        <dbReference type="PROSITE" id="PS50110"/>
    </source>
</evidence>
<evidence type="ECO:0000256" key="3">
    <source>
        <dbReference type="ARBA" id="ARBA00022553"/>
    </source>
</evidence>
<dbReference type="FunFam" id="3.40.50.2300:FF:000002">
    <property type="entry name" value="DNA-binding response regulator PhoP"/>
    <property type="match status" value="1"/>
</dbReference>
<name>A0A2N5C7N0_9BURK</name>